<feature type="region of interest" description="Disordered" evidence="1">
    <location>
        <begin position="40"/>
        <end position="60"/>
    </location>
</feature>
<dbReference type="Proteomes" id="UP001575622">
    <property type="component" value="Unassembled WGS sequence"/>
</dbReference>
<evidence type="ECO:0000313" key="3">
    <source>
        <dbReference type="Proteomes" id="UP001575622"/>
    </source>
</evidence>
<accession>A0ABV4V7I6</accession>
<evidence type="ECO:0000313" key="2">
    <source>
        <dbReference type="EMBL" id="MFB0846052.1"/>
    </source>
</evidence>
<dbReference type="RefSeq" id="WP_373956055.1">
    <property type="nucleotide sequence ID" value="NZ_JBHDLN010000018.1"/>
</dbReference>
<organism evidence="2 3">
    <name type="scientific">Paenibacillus oleatilyticus</name>
    <dbReference type="NCBI Taxonomy" id="2594886"/>
    <lineage>
        <taxon>Bacteria</taxon>
        <taxon>Bacillati</taxon>
        <taxon>Bacillota</taxon>
        <taxon>Bacilli</taxon>
        <taxon>Bacillales</taxon>
        <taxon>Paenibacillaceae</taxon>
        <taxon>Paenibacillus</taxon>
    </lineage>
</organism>
<reference evidence="2 3" key="1">
    <citation type="submission" date="2024-09" db="EMBL/GenBank/DDBJ databases">
        <authorList>
            <person name="Makale K.P.P."/>
            <person name="Makhzoum A."/>
            <person name="Rantong G."/>
            <person name="Rahube T.O."/>
        </authorList>
    </citation>
    <scope>NUCLEOTIDE SEQUENCE [LARGE SCALE GENOMIC DNA]</scope>
    <source>
        <strain evidence="2 3">KM_D13</strain>
    </source>
</reference>
<dbReference type="EMBL" id="JBHDLN010000018">
    <property type="protein sequence ID" value="MFB0846052.1"/>
    <property type="molecule type" value="Genomic_DNA"/>
</dbReference>
<name>A0ABV4V7I6_9BACL</name>
<protein>
    <submittedName>
        <fullName evidence="2">Uncharacterized protein</fullName>
    </submittedName>
</protein>
<keyword evidence="3" id="KW-1185">Reference proteome</keyword>
<gene>
    <name evidence="2" type="ORF">ACEU3E_28055</name>
</gene>
<comment type="caution">
    <text evidence="2">The sequence shown here is derived from an EMBL/GenBank/DDBJ whole genome shotgun (WGS) entry which is preliminary data.</text>
</comment>
<sequence>METAYDGEEALRKTGECSARMLRQVAWTARSSGDRLAACCRSSGGSPESPAKTPLPRCMI</sequence>
<evidence type="ECO:0000256" key="1">
    <source>
        <dbReference type="SAM" id="MobiDB-lite"/>
    </source>
</evidence>
<proteinExistence type="predicted"/>